<dbReference type="PANTHER" id="PTHR38102:SF1">
    <property type="entry name" value="PERIPLASMIC CHAPERONE SPY"/>
    <property type="match status" value="1"/>
</dbReference>
<dbReference type="PANTHER" id="PTHR38102">
    <property type="entry name" value="PERIPLASMIC CHAPERONE SPY"/>
    <property type="match status" value="1"/>
</dbReference>
<evidence type="ECO:0000256" key="2">
    <source>
        <dbReference type="ARBA" id="ARBA00008441"/>
    </source>
</evidence>
<comment type="subcellular location">
    <subcellularLocation>
        <location evidence="1">Periplasm</location>
    </subcellularLocation>
</comment>
<dbReference type="HOGENOM" id="CLU_1524375_0_0_7"/>
<sequence length="176" mass="19848">MKKLLAVMAVFFLVAVIAVPSYARGWRGHGDGPCRDVTKIPGLNLTVEQKTKLAEMQQAHQKDVKPLHDKIFIRKGDLRLLWQEKSLDEAKIRATEKEIRSLRDQLHEKRTSYKWAVYKMLTPEQREKIRDFGPSGCRLGSDKRPGQGYGRGPGDGFGPGYGPRMMSPGADRTGNK</sequence>
<keyword evidence="8" id="KW-1185">Reference proteome</keyword>
<feature type="region of interest" description="Disordered" evidence="6">
    <location>
        <begin position="130"/>
        <end position="176"/>
    </location>
</feature>
<keyword evidence="4" id="KW-0574">Periplasm</keyword>
<dbReference type="KEGG" id="sat:SYN_02216"/>
<dbReference type="OrthoDB" id="1809477at2"/>
<dbReference type="InParanoid" id="Q2LYF7"/>
<accession>Q2LYF7</accession>
<dbReference type="STRING" id="56780.SYN_02216"/>
<dbReference type="Pfam" id="PF13801">
    <property type="entry name" value="Metal_resist"/>
    <property type="match status" value="1"/>
</dbReference>
<dbReference type="Proteomes" id="UP000001933">
    <property type="component" value="Chromosome"/>
</dbReference>
<keyword evidence="3" id="KW-0732">Signal</keyword>
<organism evidence="7 8">
    <name type="scientific">Syntrophus aciditrophicus (strain SB)</name>
    <dbReference type="NCBI Taxonomy" id="56780"/>
    <lineage>
        <taxon>Bacteria</taxon>
        <taxon>Pseudomonadati</taxon>
        <taxon>Thermodesulfobacteriota</taxon>
        <taxon>Syntrophia</taxon>
        <taxon>Syntrophales</taxon>
        <taxon>Syntrophaceae</taxon>
        <taxon>Syntrophus</taxon>
    </lineage>
</organism>
<reference evidence="7 8" key="1">
    <citation type="journal article" date="2007" name="Proc. Natl. Acad. Sci. U.S.A.">
        <title>The genome of Syntrophus aciditrophicus: life at the thermodynamic limit of microbial growth.</title>
        <authorList>
            <person name="McInerney M.J."/>
            <person name="Rohlin L."/>
            <person name="Mouttaki H."/>
            <person name="Kim U."/>
            <person name="Krupp R.S."/>
            <person name="Rios-Hernandez L."/>
            <person name="Sieber J."/>
            <person name="Struchtemeyer C.G."/>
            <person name="Bhattacharyya A."/>
            <person name="Campbell J.W."/>
            <person name="Gunsalus R.P."/>
        </authorList>
    </citation>
    <scope>NUCLEOTIDE SEQUENCE [LARGE SCALE GENOMIC DNA]</scope>
    <source>
        <strain evidence="7 8">SB</strain>
    </source>
</reference>
<dbReference type="Gene3D" id="1.20.120.1490">
    <property type="match status" value="1"/>
</dbReference>
<name>Q2LYF7_SYNAS</name>
<gene>
    <name evidence="7" type="ORF">SYN_02216</name>
</gene>
<dbReference type="InterPro" id="IPR025961">
    <property type="entry name" value="Metal_resist"/>
</dbReference>
<dbReference type="InterPro" id="IPR052211">
    <property type="entry name" value="Cpx_auxiliary_protein"/>
</dbReference>
<dbReference type="AlphaFoldDB" id="Q2LYF7"/>
<evidence type="ECO:0000256" key="4">
    <source>
        <dbReference type="ARBA" id="ARBA00022764"/>
    </source>
</evidence>
<feature type="compositionally biased region" description="Gly residues" evidence="6">
    <location>
        <begin position="147"/>
        <end position="161"/>
    </location>
</feature>
<evidence type="ECO:0000313" key="8">
    <source>
        <dbReference type="Proteomes" id="UP000001933"/>
    </source>
</evidence>
<evidence type="ECO:0000256" key="1">
    <source>
        <dbReference type="ARBA" id="ARBA00004418"/>
    </source>
</evidence>
<dbReference type="EMBL" id="CP000252">
    <property type="protein sequence ID" value="ABC75999.1"/>
    <property type="molecule type" value="Genomic_DNA"/>
</dbReference>
<dbReference type="GO" id="GO:0042597">
    <property type="term" value="C:periplasmic space"/>
    <property type="evidence" value="ECO:0007669"/>
    <property type="project" value="UniProtKB-SubCell"/>
</dbReference>
<comment type="similarity">
    <text evidence="2">Belongs to the CpxP/Spy family.</text>
</comment>
<dbReference type="RefSeq" id="WP_011416034.1">
    <property type="nucleotide sequence ID" value="NC_007759.1"/>
</dbReference>
<keyword evidence="5" id="KW-0175">Coiled coil</keyword>
<evidence type="ECO:0000313" key="7">
    <source>
        <dbReference type="EMBL" id="ABC75999.1"/>
    </source>
</evidence>
<proteinExistence type="inferred from homology"/>
<evidence type="ECO:0000256" key="6">
    <source>
        <dbReference type="SAM" id="MobiDB-lite"/>
    </source>
</evidence>
<feature type="coiled-coil region" evidence="5">
    <location>
        <begin position="85"/>
        <end position="112"/>
    </location>
</feature>
<dbReference type="eggNOG" id="COG3678">
    <property type="taxonomic scope" value="Bacteria"/>
</dbReference>
<evidence type="ECO:0000256" key="5">
    <source>
        <dbReference type="SAM" id="Coils"/>
    </source>
</evidence>
<protein>
    <submittedName>
        <fullName evidence="7">Hypothetical exported protein</fullName>
    </submittedName>
</protein>
<dbReference type="CDD" id="cd09916">
    <property type="entry name" value="CpxP_like"/>
    <property type="match status" value="1"/>
</dbReference>
<dbReference type="InterPro" id="IPR012899">
    <property type="entry name" value="LTXXQ"/>
</dbReference>
<evidence type="ECO:0000256" key="3">
    <source>
        <dbReference type="ARBA" id="ARBA00022729"/>
    </source>
</evidence>